<dbReference type="EMBL" id="CM042047">
    <property type="protein sequence ID" value="KAI3769293.1"/>
    <property type="molecule type" value="Genomic_DNA"/>
</dbReference>
<gene>
    <name evidence="1" type="ORF">L6452_00394</name>
</gene>
<dbReference type="Proteomes" id="UP001055879">
    <property type="component" value="Linkage Group LG01"/>
</dbReference>
<comment type="caution">
    <text evidence="1">The sequence shown here is derived from an EMBL/GenBank/DDBJ whole genome shotgun (WGS) entry which is preliminary data.</text>
</comment>
<reference evidence="1 2" key="2">
    <citation type="journal article" date="2022" name="Mol. Ecol. Resour.">
        <title>The genomes of chicory, endive, great burdock and yacon provide insights into Asteraceae paleo-polyploidization history and plant inulin production.</title>
        <authorList>
            <person name="Fan W."/>
            <person name="Wang S."/>
            <person name="Wang H."/>
            <person name="Wang A."/>
            <person name="Jiang F."/>
            <person name="Liu H."/>
            <person name="Zhao H."/>
            <person name="Xu D."/>
            <person name="Zhang Y."/>
        </authorList>
    </citation>
    <scope>NUCLEOTIDE SEQUENCE [LARGE SCALE GENOMIC DNA]</scope>
    <source>
        <strain evidence="2">cv. Niubang</strain>
    </source>
</reference>
<evidence type="ECO:0000313" key="2">
    <source>
        <dbReference type="Proteomes" id="UP001055879"/>
    </source>
</evidence>
<proteinExistence type="predicted"/>
<organism evidence="1 2">
    <name type="scientific">Arctium lappa</name>
    <name type="common">Greater burdock</name>
    <name type="synonym">Lappa major</name>
    <dbReference type="NCBI Taxonomy" id="4217"/>
    <lineage>
        <taxon>Eukaryota</taxon>
        <taxon>Viridiplantae</taxon>
        <taxon>Streptophyta</taxon>
        <taxon>Embryophyta</taxon>
        <taxon>Tracheophyta</taxon>
        <taxon>Spermatophyta</taxon>
        <taxon>Magnoliopsida</taxon>
        <taxon>eudicotyledons</taxon>
        <taxon>Gunneridae</taxon>
        <taxon>Pentapetalae</taxon>
        <taxon>asterids</taxon>
        <taxon>campanulids</taxon>
        <taxon>Asterales</taxon>
        <taxon>Asteraceae</taxon>
        <taxon>Carduoideae</taxon>
        <taxon>Cardueae</taxon>
        <taxon>Arctiinae</taxon>
        <taxon>Arctium</taxon>
    </lineage>
</organism>
<evidence type="ECO:0000313" key="1">
    <source>
        <dbReference type="EMBL" id="KAI3769293.1"/>
    </source>
</evidence>
<accession>A0ACB9FES3</accession>
<name>A0ACB9FES3_ARCLA</name>
<keyword evidence="2" id="KW-1185">Reference proteome</keyword>
<sequence length="574" mass="62676">MEATLCNDTRTYTNTKKEKKVKRWVFGLFCKKNIRGLPSILILTTTAMSAMEEDYSVDASKLLQAASDFSFDPGTRSEAAVKEFLSSFPLPVIINALQTREDVPGLEDALIDCLDKIFRTKYGASLIPQYMPFIVVGLQAYSQRVRTLACKTISSLLENLEDTGLATSLIKENGAYPLLLNCLIEGDEEVAVAATDAIRNIAASQQGIEIIFPATPSETTDITKLAARCSSLGRVRVLALIVKLFSTSSAVASLVNNSNLLGLLEAEVRNTKDTLMTLSILELLYELAEAQHGMEYVLRTNILQLLVSIIRNSSAESMLRSRAMMISGRLLSKENVLMFIDESSIKAVISAIDERLSLLDNQDADECECGLEAMGQIGGSTQGAVLLLSNTSAARHVVSAAFDLHGRGKQLAALHSLGNIVGETRPENNKLLNADAEESLRRLIYETASNTSKLIPSGLVLAILKLESEFRIAGYRLIAGLAARPWFLVEICSRQEIINIMTDPVTETTKIGMEARYKCCEAAYKALASSSKFLNDPALSGTAEKLVEAIRKGPYLVKGRQREAQPEVATADRF</sequence>
<protein>
    <submittedName>
        <fullName evidence="1">Uncharacterized protein</fullName>
    </submittedName>
</protein>
<reference evidence="2" key="1">
    <citation type="journal article" date="2022" name="Mol. Ecol. Resour.">
        <title>The genomes of chicory, endive, great burdock and yacon provide insights into Asteraceae palaeo-polyploidization history and plant inulin production.</title>
        <authorList>
            <person name="Fan W."/>
            <person name="Wang S."/>
            <person name="Wang H."/>
            <person name="Wang A."/>
            <person name="Jiang F."/>
            <person name="Liu H."/>
            <person name="Zhao H."/>
            <person name="Xu D."/>
            <person name="Zhang Y."/>
        </authorList>
    </citation>
    <scope>NUCLEOTIDE SEQUENCE [LARGE SCALE GENOMIC DNA]</scope>
    <source>
        <strain evidence="2">cv. Niubang</strain>
    </source>
</reference>